<accession>A0A8I1AR94</accession>
<gene>
    <name evidence="1" type="ORF">I9054_011125</name>
</gene>
<evidence type="ECO:0000313" key="2">
    <source>
        <dbReference type="Proteomes" id="UP000644140"/>
    </source>
</evidence>
<dbReference type="Proteomes" id="UP000644140">
    <property type="component" value="Chromosome"/>
</dbReference>
<protein>
    <submittedName>
        <fullName evidence="1">Uncharacterized protein</fullName>
    </submittedName>
</protein>
<dbReference type="RefSeq" id="WP_009584051.1">
    <property type="nucleotide sequence ID" value="NZ_BKNL01000010.1"/>
</dbReference>
<sequence length="106" mass="11516">MKILFGESEFSQVGSRPAFKILNGEYSPKALAHKANILIKGITTKLNVPIACPVRAYNRITGELLSRAHSKSDGTYLLFGQSDSKSYVLAVDPAGEYNIAVQDKVS</sequence>
<name>A0A8I1AR94_ACIBZ</name>
<dbReference type="AlphaFoldDB" id="A0A8I1AR94"/>
<reference evidence="1" key="1">
    <citation type="submission" date="2022-02" db="EMBL/GenBank/DDBJ databases">
        <title>Characterization of Tn125 harboring carbapenem-resistant Acinetobacter bereziniae clinical isolates.</title>
        <authorList>
            <person name="Wong N.-K."/>
            <person name="Pan Q."/>
        </authorList>
    </citation>
    <scope>NUCLEOTIDE SEQUENCE</scope>
    <source>
        <strain evidence="1">GD03393</strain>
    </source>
</reference>
<evidence type="ECO:0000313" key="1">
    <source>
        <dbReference type="EMBL" id="UUN95938.1"/>
    </source>
</evidence>
<dbReference type="EMBL" id="CP092085">
    <property type="protein sequence ID" value="UUN95938.1"/>
    <property type="molecule type" value="Genomic_DNA"/>
</dbReference>
<proteinExistence type="predicted"/>
<organism evidence="1 2">
    <name type="scientific">Acinetobacter bereziniae</name>
    <name type="common">Acinetobacter genomosp. 10</name>
    <dbReference type="NCBI Taxonomy" id="106648"/>
    <lineage>
        <taxon>Bacteria</taxon>
        <taxon>Pseudomonadati</taxon>
        <taxon>Pseudomonadota</taxon>
        <taxon>Gammaproteobacteria</taxon>
        <taxon>Moraxellales</taxon>
        <taxon>Moraxellaceae</taxon>
        <taxon>Acinetobacter</taxon>
    </lineage>
</organism>